<keyword evidence="3" id="KW-1185">Reference proteome</keyword>
<dbReference type="SUPFAM" id="SSF52540">
    <property type="entry name" value="P-loop containing nucleoside triphosphate hydrolases"/>
    <property type="match status" value="2"/>
</dbReference>
<accession>A0A3M7QVS9</accession>
<evidence type="ECO:0000259" key="1">
    <source>
        <dbReference type="Pfam" id="PF04851"/>
    </source>
</evidence>
<dbReference type="InterPro" id="IPR006935">
    <property type="entry name" value="Helicase/UvrB_N"/>
</dbReference>
<dbReference type="Proteomes" id="UP000276133">
    <property type="component" value="Unassembled WGS sequence"/>
</dbReference>
<dbReference type="Pfam" id="PF04851">
    <property type="entry name" value="ResIII"/>
    <property type="match status" value="1"/>
</dbReference>
<dbReference type="GO" id="GO:0005524">
    <property type="term" value="F:ATP binding"/>
    <property type="evidence" value="ECO:0007669"/>
    <property type="project" value="InterPro"/>
</dbReference>
<dbReference type="EMBL" id="REGN01004939">
    <property type="protein sequence ID" value="RNA15477.1"/>
    <property type="molecule type" value="Genomic_DNA"/>
</dbReference>
<evidence type="ECO:0000313" key="2">
    <source>
        <dbReference type="EMBL" id="RNA15477.1"/>
    </source>
</evidence>
<organism evidence="2 3">
    <name type="scientific">Brachionus plicatilis</name>
    <name type="common">Marine rotifer</name>
    <name type="synonym">Brachionus muelleri</name>
    <dbReference type="NCBI Taxonomy" id="10195"/>
    <lineage>
        <taxon>Eukaryota</taxon>
        <taxon>Metazoa</taxon>
        <taxon>Spiralia</taxon>
        <taxon>Gnathifera</taxon>
        <taxon>Rotifera</taxon>
        <taxon>Eurotatoria</taxon>
        <taxon>Monogononta</taxon>
        <taxon>Pseudotrocha</taxon>
        <taxon>Ploima</taxon>
        <taxon>Brachionidae</taxon>
        <taxon>Brachionus</taxon>
    </lineage>
</organism>
<gene>
    <name evidence="2" type="ORF">BpHYR1_024406</name>
</gene>
<dbReference type="InterPro" id="IPR027417">
    <property type="entry name" value="P-loop_NTPase"/>
</dbReference>
<sequence length="681" mass="80402">MAEIADKQDSIVSEFIKFTIQDDLNRFFIPYLPFKIINRANEGDQIESEFYLEILKLLKIENKNYSVFAGIDAFYPNQMCDACVFYKDKQYLIEIKSENREKKHPKVSSGQLQNFVDFFGRTQEITAMVFSKIVKNDCFNIIDFLENNCKKKNVQLPEKIRTREEIEESLMKQIFDYTKCKTLDDAFDKLLIDRTYNMVRNTIKVIENKKHCILAGPAGSGKTYTLIRFFKETIKKAINEKRLFIVCGPPAFIHNIEEYQDEKFLQYRFSRSKKQQENTLYSYANETGSGGYEINEKKLKFGNSSEKKIEIIRLFASNSELKSCFDGKKNMIDDNPNKFKNLIITSDSTNPINLLDKLKQFTDLVTNRKIVVLFDDSMSCLNQKNRPNQSVSFPADNISYFVMSIDLYQFYCININKNDYGLREIIPNFKLNLNIIFLEDIWRYSRKVHNFIEKFYNYLLSVQRNLDLENLNHEFKCFWCFYSKILTSSNNISPRNIDDQNSGDSQINLNDNFINLWKKLTNSSSKFKFGFRKLYGDHQDGIVQISKYESENDLKKKLNEFNKLFGDDFHIIIDGNVHLNGHKQEHENIRKIIHDIKIKYNDLYCIEEIKADKNYSRKLYSKEFKRLVYIFPHDIKILAHKGEIWRLDCYFGMSRATIGLYILYKPCENCSKNLTEKTIDL</sequence>
<dbReference type="GO" id="GO:0003677">
    <property type="term" value="F:DNA binding"/>
    <property type="evidence" value="ECO:0007669"/>
    <property type="project" value="InterPro"/>
</dbReference>
<evidence type="ECO:0000313" key="3">
    <source>
        <dbReference type="Proteomes" id="UP000276133"/>
    </source>
</evidence>
<dbReference type="GO" id="GO:0016787">
    <property type="term" value="F:hydrolase activity"/>
    <property type="evidence" value="ECO:0007669"/>
    <property type="project" value="InterPro"/>
</dbReference>
<name>A0A3M7QVS9_BRAPC</name>
<protein>
    <recommendedName>
        <fullName evidence="1">Helicase/UvrB N-terminal domain-containing protein</fullName>
    </recommendedName>
</protein>
<dbReference type="AlphaFoldDB" id="A0A3M7QVS9"/>
<proteinExistence type="predicted"/>
<feature type="domain" description="Helicase/UvrB N-terminal" evidence="1">
    <location>
        <begin position="198"/>
        <end position="309"/>
    </location>
</feature>
<reference evidence="2 3" key="1">
    <citation type="journal article" date="2018" name="Sci. Rep.">
        <title>Genomic signatures of local adaptation to the degree of environmental predictability in rotifers.</title>
        <authorList>
            <person name="Franch-Gras L."/>
            <person name="Hahn C."/>
            <person name="Garcia-Roger E.M."/>
            <person name="Carmona M.J."/>
            <person name="Serra M."/>
            <person name="Gomez A."/>
        </authorList>
    </citation>
    <scope>NUCLEOTIDE SEQUENCE [LARGE SCALE GENOMIC DNA]</scope>
    <source>
        <strain evidence="2">HYR1</strain>
    </source>
</reference>
<comment type="caution">
    <text evidence="2">The sequence shown here is derived from an EMBL/GenBank/DDBJ whole genome shotgun (WGS) entry which is preliminary data.</text>
</comment>